<organism evidence="10 11">
    <name type="scientific">Gulo gulo</name>
    <name type="common">Wolverine</name>
    <name type="synonym">Gluton</name>
    <dbReference type="NCBI Taxonomy" id="48420"/>
    <lineage>
        <taxon>Eukaryota</taxon>
        <taxon>Metazoa</taxon>
        <taxon>Chordata</taxon>
        <taxon>Craniata</taxon>
        <taxon>Vertebrata</taxon>
        <taxon>Euteleostomi</taxon>
        <taxon>Mammalia</taxon>
        <taxon>Eutheria</taxon>
        <taxon>Laurasiatheria</taxon>
        <taxon>Carnivora</taxon>
        <taxon>Caniformia</taxon>
        <taxon>Musteloidea</taxon>
        <taxon>Mustelidae</taxon>
        <taxon>Guloninae</taxon>
        <taxon>Gulo</taxon>
    </lineage>
</organism>
<dbReference type="PROSITE" id="PS50835">
    <property type="entry name" value="IG_LIKE"/>
    <property type="match status" value="1"/>
</dbReference>
<keyword evidence="6" id="KW-0325">Glycoprotein</keyword>
<comment type="subunit">
    <text evidence="7">Alpha-beta TR is a heterodimer composed of an alpha and beta chain; disulfide-linked. The alpha-beta TR is associated with the transmembrane signaling CD3 coreceptor proteins to form the TR-CD3 (TcR or TCR). The assembly of alpha-beta TR heterodimers with CD3 occurs in the endoplasmic reticulum where a single alpha-beta TR heterodimer associates with one CD3D-CD3E heterodimer, one CD3G-CD3E heterodimer and one CD247 homodimer forming a stable octameric structure. CD3D-CD3E and CD3G-CD3E heterodimers preferentially associate with TR alpha and TR beta chains, respectively. The association of the CD247 homodimer is the last step of TcR assembly in the endoplasmic reticulum and is required for transport to the cell surface.</text>
</comment>
<dbReference type="SMART" id="SM00406">
    <property type="entry name" value="IGv"/>
    <property type="match status" value="1"/>
</dbReference>
<evidence type="ECO:0000256" key="8">
    <source>
        <dbReference type="ARBA" id="ARBA00043266"/>
    </source>
</evidence>
<keyword evidence="8" id="KW-1279">T cell receptor</keyword>
<keyword evidence="8" id="KW-0391">Immunity</keyword>
<proteinExistence type="predicted"/>
<sequence length="114" mass="12476">VSSQELEQSPQSLIVQEGEDFTINCSSSKPVYALHWYRQNKSKRLISLLRLISSGTEKSGWLKGTLDKKELLSTLHITATKPGDSATYLCAVEARCCLVSCCLHPNAPAEAPTP</sequence>
<accession>A0A9X9LWT5</accession>
<gene>
    <name evidence="10" type="ORF">BN2614_LOCUS1</name>
</gene>
<feature type="domain" description="Ig-like" evidence="9">
    <location>
        <begin position="4"/>
        <end position="100"/>
    </location>
</feature>
<evidence type="ECO:0000256" key="1">
    <source>
        <dbReference type="ARBA" id="ARBA00004236"/>
    </source>
</evidence>
<evidence type="ECO:0000256" key="6">
    <source>
        <dbReference type="ARBA" id="ARBA00023180"/>
    </source>
</evidence>
<dbReference type="Gene3D" id="2.60.40.10">
    <property type="entry name" value="Immunoglobulins"/>
    <property type="match status" value="1"/>
</dbReference>
<dbReference type="PANTHER" id="PTHR19339">
    <property type="entry name" value="T CELL RECEPTOR ALPHA VARIABLE 39"/>
    <property type="match status" value="1"/>
</dbReference>
<evidence type="ECO:0000256" key="3">
    <source>
        <dbReference type="ARBA" id="ARBA00022729"/>
    </source>
</evidence>
<keyword evidence="11" id="KW-1185">Reference proteome</keyword>
<dbReference type="InterPro" id="IPR007110">
    <property type="entry name" value="Ig-like_dom"/>
</dbReference>
<name>A0A9X9LWT5_GULGU</name>
<dbReference type="InterPro" id="IPR013106">
    <property type="entry name" value="Ig_V-set"/>
</dbReference>
<dbReference type="SUPFAM" id="SSF48726">
    <property type="entry name" value="Immunoglobulin"/>
    <property type="match status" value="1"/>
</dbReference>
<evidence type="ECO:0000313" key="10">
    <source>
        <dbReference type="EMBL" id="VCW98035.1"/>
    </source>
</evidence>
<dbReference type="PANTHER" id="PTHR19339:SF0">
    <property type="entry name" value="T CELL RECEPTOR ALPHA VARIABLE 41"/>
    <property type="match status" value="1"/>
</dbReference>
<reference evidence="10 11" key="1">
    <citation type="submission" date="2018-10" db="EMBL/GenBank/DDBJ databases">
        <authorList>
            <person name="Ekblom R."/>
            <person name="Jareborg N."/>
        </authorList>
    </citation>
    <scope>NUCLEOTIDE SEQUENCE [LARGE SCALE GENOMIC DNA]</scope>
    <source>
        <tissue evidence="10">Muscle</tissue>
    </source>
</reference>
<protein>
    <recommendedName>
        <fullName evidence="9">Ig-like domain-containing protein</fullName>
    </recommendedName>
</protein>
<keyword evidence="3" id="KW-0732">Signal</keyword>
<dbReference type="InterPro" id="IPR036179">
    <property type="entry name" value="Ig-like_dom_sf"/>
</dbReference>
<keyword evidence="8" id="KW-1064">Adaptive immunity</keyword>
<dbReference type="Proteomes" id="UP000269945">
    <property type="component" value="Unassembled WGS sequence"/>
</dbReference>
<dbReference type="Pfam" id="PF07686">
    <property type="entry name" value="V-set"/>
    <property type="match status" value="1"/>
</dbReference>
<keyword evidence="2" id="KW-1003">Cell membrane</keyword>
<dbReference type="EMBL" id="CYRY02024059">
    <property type="protein sequence ID" value="VCW98035.1"/>
    <property type="molecule type" value="Genomic_DNA"/>
</dbReference>
<evidence type="ECO:0000313" key="11">
    <source>
        <dbReference type="Proteomes" id="UP000269945"/>
    </source>
</evidence>
<dbReference type="AlphaFoldDB" id="A0A9X9LWT5"/>
<dbReference type="SMART" id="SM00409">
    <property type="entry name" value="IG"/>
    <property type="match status" value="1"/>
</dbReference>
<evidence type="ECO:0000256" key="5">
    <source>
        <dbReference type="ARBA" id="ARBA00023157"/>
    </source>
</evidence>
<dbReference type="InterPro" id="IPR013783">
    <property type="entry name" value="Ig-like_fold"/>
</dbReference>
<comment type="caution">
    <text evidence="10">The sequence shown here is derived from an EMBL/GenBank/DDBJ whole genome shotgun (WGS) entry which is preliminary data.</text>
</comment>
<feature type="non-terminal residue" evidence="10">
    <location>
        <position position="114"/>
    </location>
</feature>
<evidence type="ECO:0000259" key="9">
    <source>
        <dbReference type="PROSITE" id="PS50835"/>
    </source>
</evidence>
<comment type="subcellular location">
    <subcellularLocation>
        <location evidence="1">Cell membrane</location>
    </subcellularLocation>
</comment>
<evidence type="ECO:0000256" key="7">
    <source>
        <dbReference type="ARBA" id="ARBA00038651"/>
    </source>
</evidence>
<evidence type="ECO:0000256" key="2">
    <source>
        <dbReference type="ARBA" id="ARBA00022475"/>
    </source>
</evidence>
<dbReference type="InterPro" id="IPR003599">
    <property type="entry name" value="Ig_sub"/>
</dbReference>
<keyword evidence="4" id="KW-0472">Membrane</keyword>
<keyword evidence="5" id="KW-1015">Disulfide bond</keyword>
<dbReference type="InterPro" id="IPR051896">
    <property type="entry name" value="TCR_alpha_variable"/>
</dbReference>
<dbReference type="GO" id="GO:0042101">
    <property type="term" value="C:T cell receptor complex"/>
    <property type="evidence" value="ECO:0007669"/>
    <property type="project" value="UniProtKB-KW"/>
</dbReference>
<evidence type="ECO:0000256" key="4">
    <source>
        <dbReference type="ARBA" id="ARBA00023136"/>
    </source>
</evidence>